<gene>
    <name evidence="4" type="ORF">KDL28_26755</name>
</gene>
<dbReference type="PANTHER" id="PTHR43156:SF2">
    <property type="entry name" value="STAGE II SPORULATION PROTEIN E"/>
    <property type="match status" value="1"/>
</dbReference>
<keyword evidence="1" id="KW-0378">Hydrolase</keyword>
<proteinExistence type="predicted"/>
<protein>
    <submittedName>
        <fullName evidence="4">Serine/threonine-protein phosphatase</fullName>
    </submittedName>
</protein>
<comment type="caution">
    <text evidence="4">The sequence shown here is derived from an EMBL/GenBank/DDBJ whole genome shotgun (WGS) entry which is preliminary data.</text>
</comment>
<dbReference type="PANTHER" id="PTHR43156">
    <property type="entry name" value="STAGE II SPORULATION PROTEIN E-RELATED"/>
    <property type="match status" value="1"/>
</dbReference>
<dbReference type="InterPro" id="IPR052016">
    <property type="entry name" value="Bact_Sigma-Reg"/>
</dbReference>
<keyword evidence="5" id="KW-1185">Reference proteome</keyword>
<dbReference type="SMART" id="SM00331">
    <property type="entry name" value="PP2C_SIG"/>
    <property type="match status" value="1"/>
</dbReference>
<evidence type="ECO:0000313" key="5">
    <source>
        <dbReference type="Proteomes" id="UP001165283"/>
    </source>
</evidence>
<dbReference type="SUPFAM" id="SSF81606">
    <property type="entry name" value="PP2C-like"/>
    <property type="match status" value="1"/>
</dbReference>
<dbReference type="InterPro" id="IPR001932">
    <property type="entry name" value="PPM-type_phosphatase-like_dom"/>
</dbReference>
<accession>A0ABT1A6M8</accession>
<evidence type="ECO:0000256" key="2">
    <source>
        <dbReference type="SAM" id="MobiDB-lite"/>
    </source>
</evidence>
<dbReference type="Gene3D" id="3.60.40.10">
    <property type="entry name" value="PPM-type phosphatase domain"/>
    <property type="match status" value="1"/>
</dbReference>
<evidence type="ECO:0000313" key="4">
    <source>
        <dbReference type="EMBL" id="MCO1658672.1"/>
    </source>
</evidence>
<dbReference type="InterPro" id="IPR036457">
    <property type="entry name" value="PPM-type-like_dom_sf"/>
</dbReference>
<evidence type="ECO:0000256" key="1">
    <source>
        <dbReference type="ARBA" id="ARBA00022801"/>
    </source>
</evidence>
<evidence type="ECO:0000259" key="3">
    <source>
        <dbReference type="SMART" id="SM00331"/>
    </source>
</evidence>
<organism evidence="4 5">
    <name type="scientific">Pseudonocardia humida</name>
    <dbReference type="NCBI Taxonomy" id="2800819"/>
    <lineage>
        <taxon>Bacteria</taxon>
        <taxon>Bacillati</taxon>
        <taxon>Actinomycetota</taxon>
        <taxon>Actinomycetes</taxon>
        <taxon>Pseudonocardiales</taxon>
        <taxon>Pseudonocardiaceae</taxon>
        <taxon>Pseudonocardia</taxon>
    </lineage>
</organism>
<dbReference type="Proteomes" id="UP001165283">
    <property type="component" value="Unassembled WGS sequence"/>
</dbReference>
<feature type="region of interest" description="Disordered" evidence="2">
    <location>
        <begin position="398"/>
        <end position="419"/>
    </location>
</feature>
<name>A0ABT1A6M8_9PSEU</name>
<sequence>MDLAGSSARAHRIDLDALLDRIATVSPVEAIDVMVDELAGMLRARSGCFLIADLSGRLISRFGGTDWNAARRLQEGARHALAERLPGTDYERVLRDQRVEVVAAPGGGSMVMVPVTDRGDAIGVLELELADAPDEQLIAGIVAAARTLAYVAVACRRHTDLFEWAQRTLPFTLAAEIQRRLLPTAFTCETGQFTVSGWLEPANAVGGDTFDYAIDRDTLHVSITDAVGHDVNAATLATILVASLRNGRRRGADLLDQAATANDALAAHSTVGQFVTGQLVRVDRATATATFVNAGHPFPLRLRDGRVEEIELDIDMPFGLEPGRSFRPQPVPLLPGDRILLITDGMYENDERVDLNALIERTAGLHSREVVHLLGDEVLRASGGELRDDATTVCIDWHGGPPGGRVDDLPSARSAASES</sequence>
<feature type="domain" description="PPM-type phosphatase" evidence="3">
    <location>
        <begin position="190"/>
        <end position="397"/>
    </location>
</feature>
<dbReference type="EMBL" id="JAGSOV010000057">
    <property type="protein sequence ID" value="MCO1658672.1"/>
    <property type="molecule type" value="Genomic_DNA"/>
</dbReference>
<dbReference type="Pfam" id="PF07228">
    <property type="entry name" value="SpoIIE"/>
    <property type="match status" value="1"/>
</dbReference>
<dbReference type="RefSeq" id="WP_252442898.1">
    <property type="nucleotide sequence ID" value="NZ_JAGSOV010000057.1"/>
</dbReference>
<reference evidence="4" key="1">
    <citation type="submission" date="2021-04" db="EMBL/GenBank/DDBJ databases">
        <title>Pseudonocardia sp. nov., isolated from sandy soil of mangrove forest.</title>
        <authorList>
            <person name="Zan Z."/>
            <person name="Huang R."/>
            <person name="Liu W."/>
        </authorList>
    </citation>
    <scope>NUCLEOTIDE SEQUENCE</scope>
    <source>
        <strain evidence="4">S2-4</strain>
    </source>
</reference>